<comment type="caution">
    <text evidence="4">The sequence shown here is derived from an EMBL/GenBank/DDBJ whole genome shotgun (WGS) entry which is preliminary data.</text>
</comment>
<feature type="compositionally biased region" description="Pro residues" evidence="2">
    <location>
        <begin position="14"/>
        <end position="33"/>
    </location>
</feature>
<name>A0ABN9YB15_9DINO</name>
<feature type="compositionally biased region" description="Low complexity" evidence="2">
    <location>
        <begin position="257"/>
        <end position="267"/>
    </location>
</feature>
<keyword evidence="5" id="KW-1185">Reference proteome</keyword>
<dbReference type="Proteomes" id="UP001189429">
    <property type="component" value="Unassembled WGS sequence"/>
</dbReference>
<evidence type="ECO:0000259" key="3">
    <source>
        <dbReference type="PROSITE" id="PS50102"/>
    </source>
</evidence>
<evidence type="ECO:0000256" key="1">
    <source>
        <dbReference type="PROSITE-ProRule" id="PRU00176"/>
    </source>
</evidence>
<gene>
    <name evidence="4" type="ORF">PCOR1329_LOCUS84227</name>
</gene>
<feature type="non-terminal residue" evidence="4">
    <location>
        <position position="1"/>
    </location>
</feature>
<feature type="compositionally biased region" description="Low complexity" evidence="2">
    <location>
        <begin position="76"/>
        <end position="107"/>
    </location>
</feature>
<keyword evidence="1" id="KW-0694">RNA-binding</keyword>
<evidence type="ECO:0000256" key="2">
    <source>
        <dbReference type="SAM" id="MobiDB-lite"/>
    </source>
</evidence>
<accession>A0ABN9YB15</accession>
<reference evidence="4" key="1">
    <citation type="submission" date="2023-10" db="EMBL/GenBank/DDBJ databases">
        <authorList>
            <person name="Chen Y."/>
            <person name="Shah S."/>
            <person name="Dougan E. K."/>
            <person name="Thang M."/>
            <person name="Chan C."/>
        </authorList>
    </citation>
    <scope>NUCLEOTIDE SEQUENCE [LARGE SCALE GENOMIC DNA]</scope>
</reference>
<feature type="region of interest" description="Disordered" evidence="2">
    <location>
        <begin position="250"/>
        <end position="280"/>
    </location>
</feature>
<evidence type="ECO:0000313" key="4">
    <source>
        <dbReference type="EMBL" id="CAK0909935.1"/>
    </source>
</evidence>
<dbReference type="InterPro" id="IPR000504">
    <property type="entry name" value="RRM_dom"/>
</dbReference>
<dbReference type="PROSITE" id="PS50102">
    <property type="entry name" value="RRM"/>
    <property type="match status" value="1"/>
</dbReference>
<feature type="domain" description="RRM" evidence="3">
    <location>
        <begin position="140"/>
        <end position="224"/>
    </location>
</feature>
<dbReference type="EMBL" id="CAUYUJ010022288">
    <property type="protein sequence ID" value="CAK0909935.1"/>
    <property type="molecule type" value="Genomic_DNA"/>
</dbReference>
<dbReference type="InterPro" id="IPR007201">
    <property type="entry name" value="Mei2-like_Rrm_C"/>
</dbReference>
<sequence>SVFGRQPWMAGEPHPAPRGPPPPRPRPAWPPLPADVGAQPAQPQDNHLLLPTRGDRPHGARSSGGEGLHSWPAVQASAAAASAARPGLPPDHAAAPAPRRAQGRPGASCGAQTPLAELVRHHSLPEVDRGHERRADQEVTTMTIVNLPYSYPQWMLQWDVNEEGLAYDFFHVPHQNRRTRNRGFAFINFLTPEAADIFMWSFTGRELSSPAAESKVVTVVPARLQGFEANASLYPGGVVQNPQLLLQRHHQRHHQQLRQQQQQQQQRTTVSGSGSSRDRHAAVPAAIGHSAGSSSSSSDVPLFLRLSL</sequence>
<dbReference type="SUPFAM" id="SSF54928">
    <property type="entry name" value="RNA-binding domain, RBD"/>
    <property type="match status" value="1"/>
</dbReference>
<dbReference type="InterPro" id="IPR035979">
    <property type="entry name" value="RBD_domain_sf"/>
</dbReference>
<evidence type="ECO:0000313" key="5">
    <source>
        <dbReference type="Proteomes" id="UP001189429"/>
    </source>
</evidence>
<dbReference type="Pfam" id="PF04059">
    <property type="entry name" value="RRM_2"/>
    <property type="match status" value="1"/>
</dbReference>
<proteinExistence type="predicted"/>
<feature type="region of interest" description="Disordered" evidence="2">
    <location>
        <begin position="1"/>
        <end position="110"/>
    </location>
</feature>
<protein>
    <recommendedName>
        <fullName evidence="3">RRM domain-containing protein</fullName>
    </recommendedName>
</protein>
<organism evidence="4 5">
    <name type="scientific">Prorocentrum cordatum</name>
    <dbReference type="NCBI Taxonomy" id="2364126"/>
    <lineage>
        <taxon>Eukaryota</taxon>
        <taxon>Sar</taxon>
        <taxon>Alveolata</taxon>
        <taxon>Dinophyceae</taxon>
        <taxon>Prorocentrales</taxon>
        <taxon>Prorocentraceae</taxon>
        <taxon>Prorocentrum</taxon>
    </lineage>
</organism>